<organism evidence="2 3">
    <name type="scientific">Rasamsonia emersonii (strain ATCC 16479 / CBS 393.64 / IMI 116815)</name>
    <dbReference type="NCBI Taxonomy" id="1408163"/>
    <lineage>
        <taxon>Eukaryota</taxon>
        <taxon>Fungi</taxon>
        <taxon>Dikarya</taxon>
        <taxon>Ascomycota</taxon>
        <taxon>Pezizomycotina</taxon>
        <taxon>Eurotiomycetes</taxon>
        <taxon>Eurotiomycetidae</taxon>
        <taxon>Eurotiales</taxon>
        <taxon>Trichocomaceae</taxon>
        <taxon>Rasamsonia</taxon>
    </lineage>
</organism>
<dbReference type="GeneID" id="25317901"/>
<keyword evidence="3" id="KW-1185">Reference proteome</keyword>
<reference evidence="2 3" key="1">
    <citation type="submission" date="2015-04" db="EMBL/GenBank/DDBJ databases">
        <authorList>
            <person name="Heijne W.H."/>
            <person name="Fedorova N.D."/>
            <person name="Nierman W.C."/>
            <person name="Vollebregt A.W."/>
            <person name="Zhao Z."/>
            <person name="Wu L."/>
            <person name="Kumar M."/>
            <person name="Stam H."/>
            <person name="van den Berg M.A."/>
            <person name="Pel H.J."/>
        </authorList>
    </citation>
    <scope>NUCLEOTIDE SEQUENCE [LARGE SCALE GENOMIC DNA]</scope>
    <source>
        <strain evidence="2 3">CBS 393.64</strain>
    </source>
</reference>
<feature type="compositionally biased region" description="Low complexity" evidence="1">
    <location>
        <begin position="102"/>
        <end position="130"/>
    </location>
</feature>
<evidence type="ECO:0000313" key="2">
    <source>
        <dbReference type="EMBL" id="KKA20438.1"/>
    </source>
</evidence>
<dbReference type="AlphaFoldDB" id="A0A0F4YS39"/>
<dbReference type="Proteomes" id="UP000053958">
    <property type="component" value="Unassembled WGS sequence"/>
</dbReference>
<sequence length="242" mass="26014">MSCKGRFPFPSRPLRSRIPVRSPTFTSSRSQARLPALPAGFVSRIPVRSTTRPQAPLPAPAARFVSRLPVRSATFSAESTSSRPQARLPVPPGFVSRLPVPVRRASPPTPVAPSTTVTPTPVTRSTLSPRLEARRAARENRPRPWLPRGPSVSIATTARPAPSALTAHPEDNAAGPSSDGPALSSEGTDSAEAGPSKRVSWNETLIVVTVDRWIVPSRHIWPDPGGVARCSRRADKFASIRR</sequence>
<dbReference type="EMBL" id="LASV01000260">
    <property type="protein sequence ID" value="KKA20438.1"/>
    <property type="molecule type" value="Genomic_DNA"/>
</dbReference>
<evidence type="ECO:0000256" key="1">
    <source>
        <dbReference type="SAM" id="MobiDB-lite"/>
    </source>
</evidence>
<name>A0A0F4YS39_RASE3</name>
<dbReference type="RefSeq" id="XP_013327050.1">
    <property type="nucleotide sequence ID" value="XM_013471596.1"/>
</dbReference>
<feature type="region of interest" description="Disordered" evidence="1">
    <location>
        <begin position="102"/>
        <end position="196"/>
    </location>
</feature>
<comment type="caution">
    <text evidence="2">The sequence shown here is derived from an EMBL/GenBank/DDBJ whole genome shotgun (WGS) entry which is preliminary data.</text>
</comment>
<feature type="non-terminal residue" evidence="2">
    <location>
        <position position="242"/>
    </location>
</feature>
<evidence type="ECO:0000313" key="3">
    <source>
        <dbReference type="Proteomes" id="UP000053958"/>
    </source>
</evidence>
<gene>
    <name evidence="2" type="ORF">T310_5557</name>
</gene>
<proteinExistence type="predicted"/>
<feature type="region of interest" description="Disordered" evidence="1">
    <location>
        <begin position="1"/>
        <end position="32"/>
    </location>
</feature>
<protein>
    <submittedName>
        <fullName evidence="2">Uncharacterized protein</fullName>
    </submittedName>
</protein>
<feature type="compositionally biased region" description="Basic and acidic residues" evidence="1">
    <location>
        <begin position="131"/>
        <end position="142"/>
    </location>
</feature>
<feature type="compositionally biased region" description="Low complexity" evidence="1">
    <location>
        <begin position="1"/>
        <end position="19"/>
    </location>
</feature>
<accession>A0A0F4YS39</accession>